<proteinExistence type="predicted"/>
<gene>
    <name evidence="2" type="ORF">PVIIG_03611</name>
</gene>
<evidence type="ECO:0000313" key="2">
    <source>
        <dbReference type="EMBL" id="KMZ82796.1"/>
    </source>
</evidence>
<dbReference type="Pfam" id="PF03937">
    <property type="entry name" value="Sdh5"/>
    <property type="match status" value="1"/>
</dbReference>
<name>A0A0J9SJM1_PLAVI</name>
<organism evidence="2 3">
    <name type="scientific">Plasmodium vivax India VII</name>
    <dbReference type="NCBI Taxonomy" id="1077284"/>
    <lineage>
        <taxon>Eukaryota</taxon>
        <taxon>Sar</taxon>
        <taxon>Alveolata</taxon>
        <taxon>Apicomplexa</taxon>
        <taxon>Aconoidasida</taxon>
        <taxon>Haemosporida</taxon>
        <taxon>Plasmodiidae</taxon>
        <taxon>Plasmodium</taxon>
        <taxon>Plasmodium (Plasmodium)</taxon>
    </lineage>
</organism>
<protein>
    <submittedName>
        <fullName evidence="2">Uncharacterized protein</fullName>
    </submittedName>
</protein>
<dbReference type="EMBL" id="KQ234165">
    <property type="protein sequence ID" value="KMZ82796.1"/>
    <property type="molecule type" value="Genomic_DNA"/>
</dbReference>
<accession>A0A0J9SJM1</accession>
<dbReference type="Proteomes" id="UP000053562">
    <property type="component" value="Unassembled WGS sequence"/>
</dbReference>
<dbReference type="InterPro" id="IPR036714">
    <property type="entry name" value="SDH_sf"/>
</dbReference>
<keyword evidence="1" id="KW-0143">Chaperone</keyword>
<dbReference type="InterPro" id="IPR005631">
    <property type="entry name" value="SDH"/>
</dbReference>
<dbReference type="OrthoDB" id="284292at2759"/>
<reference evidence="2 3" key="1">
    <citation type="submission" date="2011-08" db="EMBL/GenBank/DDBJ databases">
        <title>The Genome Sequence of Plasmodium vivax India VII.</title>
        <authorList>
            <consortium name="The Broad Institute Genome Sequencing Platform"/>
            <consortium name="The Broad Institute Genome Sequencing Center for Infectious Disease"/>
            <person name="Neafsey D."/>
            <person name="Carlton J."/>
            <person name="Barnwell J."/>
            <person name="Collins W."/>
            <person name="Escalante A."/>
            <person name="Mullikin J."/>
            <person name="Saul A."/>
            <person name="Guigo R."/>
            <person name="Camara F."/>
            <person name="Young S.K."/>
            <person name="Zeng Q."/>
            <person name="Gargeya S."/>
            <person name="Fitzgerald M."/>
            <person name="Haas B."/>
            <person name="Abouelleil A."/>
            <person name="Alvarado L."/>
            <person name="Arachchi H.M."/>
            <person name="Berlin A."/>
            <person name="Brown A."/>
            <person name="Chapman S.B."/>
            <person name="Chen Z."/>
            <person name="Dunbar C."/>
            <person name="Freedman E."/>
            <person name="Gearin G."/>
            <person name="Gellesch M."/>
            <person name="Goldberg J."/>
            <person name="Griggs A."/>
            <person name="Gujja S."/>
            <person name="Heiman D."/>
            <person name="Howarth C."/>
            <person name="Larson L."/>
            <person name="Lui A."/>
            <person name="MacDonald P.J.P."/>
            <person name="Montmayeur A."/>
            <person name="Murphy C."/>
            <person name="Neiman D."/>
            <person name="Pearson M."/>
            <person name="Priest M."/>
            <person name="Roberts A."/>
            <person name="Saif S."/>
            <person name="Shea T."/>
            <person name="Shenoy N."/>
            <person name="Sisk P."/>
            <person name="Stolte C."/>
            <person name="Sykes S."/>
            <person name="Wortman J."/>
            <person name="Nusbaum C."/>
            <person name="Birren B."/>
        </authorList>
    </citation>
    <scope>NUCLEOTIDE SEQUENCE [LARGE SCALE GENOMIC DNA]</scope>
    <source>
        <strain evidence="2 3">India VII</strain>
    </source>
</reference>
<dbReference type="AlphaFoldDB" id="A0A0J9SJM1"/>
<dbReference type="Gene3D" id="1.10.150.250">
    <property type="entry name" value="Flavinator of succinate dehydrogenase"/>
    <property type="match status" value="1"/>
</dbReference>
<sequence>MPCAVSPTTFKQAQQRRQIRAAQSNNAKVGEAGRAHMNRVVRLLRKFSSTRKSINEEDITILKKKLRCKFKSVGMLELDTLINNYLNANINHMGREKAKLLYNLMDIDTTNLLKLFYFYSNKENQKVEKLAEHLKNVDEEEIKDTFKLLIDILHNNEKLVRS</sequence>
<dbReference type="SUPFAM" id="SSF109910">
    <property type="entry name" value="YgfY-like"/>
    <property type="match status" value="1"/>
</dbReference>
<evidence type="ECO:0000313" key="3">
    <source>
        <dbReference type="Proteomes" id="UP000053562"/>
    </source>
</evidence>
<evidence type="ECO:0000256" key="1">
    <source>
        <dbReference type="ARBA" id="ARBA00023186"/>
    </source>
</evidence>